<feature type="transmembrane region" description="Helical" evidence="4">
    <location>
        <begin position="263"/>
        <end position="280"/>
    </location>
</feature>
<dbReference type="PANTHER" id="PTHR11360:SF284">
    <property type="entry name" value="EG:103B4.3 PROTEIN-RELATED"/>
    <property type="match status" value="1"/>
</dbReference>
<dbReference type="PANTHER" id="PTHR11360">
    <property type="entry name" value="MONOCARBOXYLATE TRANSPORTER"/>
    <property type="match status" value="1"/>
</dbReference>
<feature type="transmembrane region" description="Helical" evidence="4">
    <location>
        <begin position="55"/>
        <end position="74"/>
    </location>
</feature>
<evidence type="ECO:0000313" key="6">
    <source>
        <dbReference type="EMBL" id="CUA84823.1"/>
    </source>
</evidence>
<dbReference type="SUPFAM" id="SSF103473">
    <property type="entry name" value="MFS general substrate transporter"/>
    <property type="match status" value="1"/>
</dbReference>
<feature type="domain" description="Major facilitator superfamily (MFS) profile" evidence="5">
    <location>
        <begin position="17"/>
        <end position="404"/>
    </location>
</feature>
<feature type="transmembrane region" description="Helical" evidence="4">
    <location>
        <begin position="146"/>
        <end position="162"/>
    </location>
</feature>
<dbReference type="STRING" id="375574.GCA_001418035_01991"/>
<dbReference type="EMBL" id="CYHA01000004">
    <property type="protein sequence ID" value="CUA84823.1"/>
    <property type="molecule type" value="Genomic_DNA"/>
</dbReference>
<keyword evidence="7" id="KW-1185">Reference proteome</keyword>
<feature type="transmembrane region" description="Helical" evidence="4">
    <location>
        <begin position="317"/>
        <end position="337"/>
    </location>
</feature>
<feature type="transmembrane region" description="Helical" evidence="4">
    <location>
        <begin position="230"/>
        <end position="251"/>
    </location>
</feature>
<dbReference type="InterPro" id="IPR011701">
    <property type="entry name" value="MFS"/>
</dbReference>
<feature type="transmembrane region" description="Helical" evidence="4">
    <location>
        <begin position="86"/>
        <end position="103"/>
    </location>
</feature>
<organism evidence="6 7">
    <name type="scientific">Gulbenkiania indica</name>
    <dbReference type="NCBI Taxonomy" id="375574"/>
    <lineage>
        <taxon>Bacteria</taxon>
        <taxon>Pseudomonadati</taxon>
        <taxon>Pseudomonadota</taxon>
        <taxon>Betaproteobacteria</taxon>
        <taxon>Neisseriales</taxon>
        <taxon>Chromobacteriaceae</taxon>
        <taxon>Gulbenkiania</taxon>
    </lineage>
</organism>
<feature type="transmembrane region" description="Helical" evidence="4">
    <location>
        <begin position="174"/>
        <end position="192"/>
    </location>
</feature>
<accession>A0A0K6H1F4</accession>
<dbReference type="Pfam" id="PF07690">
    <property type="entry name" value="MFS_1"/>
    <property type="match status" value="1"/>
</dbReference>
<evidence type="ECO:0000256" key="1">
    <source>
        <dbReference type="ARBA" id="ARBA00022692"/>
    </source>
</evidence>
<evidence type="ECO:0000256" key="3">
    <source>
        <dbReference type="ARBA" id="ARBA00023136"/>
    </source>
</evidence>
<dbReference type="InterPro" id="IPR020846">
    <property type="entry name" value="MFS_dom"/>
</dbReference>
<evidence type="ECO:0000256" key="2">
    <source>
        <dbReference type="ARBA" id="ARBA00022989"/>
    </source>
</evidence>
<dbReference type="InterPro" id="IPR036259">
    <property type="entry name" value="MFS_trans_sf"/>
</dbReference>
<name>A0A0K6H1F4_9NEIS</name>
<feature type="transmembrane region" description="Helical" evidence="4">
    <location>
        <begin position="383"/>
        <end position="402"/>
    </location>
</feature>
<sequence length="415" mass="43601">MMEGPTPSDLHDMDISLRRLLLACGLIVSLSMGIRHGFGFFLPPLTQAFGWSREAFAFALGMQNLVWGASQPFAGALADRYGPGRVLAAGAGLYALGLALMTVSANPAAFTLSAGVLLGLALSGTTYSVVFGVIGRAVPTAYRSRAMGLTAAAGSFGQFAMVPLERSLIDGLGWLPALLILAACALAMLPLAREPARVDVRPARPATERSLLGAMTHTFAAAWQEKGFRLLMAGYFVCGFQVVFIGVHLPAYLRDHGLGGDTASLALALIGLFNIAGTFLAGELGARLPKNYLLSGIYLARSIVIVLFLLAPLTPLSMALFAAAIGFLWLSTVPLTNGIIATQFGVQHLGLLSGAVFFSHQVGSFLGVWLGGLLYDLTGKYDIVWGLAIALGLMAFVANLPVREVPSRAFASEPA</sequence>
<feature type="transmembrane region" description="Helical" evidence="4">
    <location>
        <begin position="292"/>
        <end position="311"/>
    </location>
</feature>
<dbReference type="Gene3D" id="1.20.1250.20">
    <property type="entry name" value="MFS general substrate transporter like domains"/>
    <property type="match status" value="1"/>
</dbReference>
<feature type="transmembrane region" description="Helical" evidence="4">
    <location>
        <begin position="349"/>
        <end position="371"/>
    </location>
</feature>
<dbReference type="Proteomes" id="UP000243535">
    <property type="component" value="Unassembled WGS sequence"/>
</dbReference>
<dbReference type="CDD" id="cd17355">
    <property type="entry name" value="MFS_YcxA_like"/>
    <property type="match status" value="1"/>
</dbReference>
<reference evidence="7" key="1">
    <citation type="submission" date="2015-08" db="EMBL/GenBank/DDBJ databases">
        <authorList>
            <person name="Varghese N."/>
        </authorList>
    </citation>
    <scope>NUCLEOTIDE SEQUENCE [LARGE SCALE GENOMIC DNA]</scope>
    <source>
        <strain evidence="7">DSM 17901</strain>
    </source>
</reference>
<dbReference type="PROSITE" id="PS50850">
    <property type="entry name" value="MFS"/>
    <property type="match status" value="1"/>
</dbReference>
<evidence type="ECO:0000313" key="7">
    <source>
        <dbReference type="Proteomes" id="UP000243535"/>
    </source>
</evidence>
<dbReference type="InterPro" id="IPR050327">
    <property type="entry name" value="Proton-linked_MCT"/>
</dbReference>
<proteinExistence type="predicted"/>
<evidence type="ECO:0000256" key="4">
    <source>
        <dbReference type="SAM" id="Phobius"/>
    </source>
</evidence>
<dbReference type="AlphaFoldDB" id="A0A0K6H1F4"/>
<gene>
    <name evidence="6" type="ORF">Ga0061063_2202</name>
</gene>
<keyword evidence="1 4" id="KW-0812">Transmembrane</keyword>
<keyword evidence="3 4" id="KW-0472">Membrane</keyword>
<evidence type="ECO:0000259" key="5">
    <source>
        <dbReference type="PROSITE" id="PS50850"/>
    </source>
</evidence>
<feature type="transmembrane region" description="Helical" evidence="4">
    <location>
        <begin position="109"/>
        <end position="134"/>
    </location>
</feature>
<protein>
    <submittedName>
        <fullName evidence="6">Predicted arabinose efflux permease, MFS family</fullName>
    </submittedName>
</protein>
<feature type="transmembrane region" description="Helical" evidence="4">
    <location>
        <begin position="20"/>
        <end position="43"/>
    </location>
</feature>
<dbReference type="GO" id="GO:0022857">
    <property type="term" value="F:transmembrane transporter activity"/>
    <property type="evidence" value="ECO:0007669"/>
    <property type="project" value="InterPro"/>
</dbReference>
<keyword evidence="2 4" id="KW-1133">Transmembrane helix</keyword>